<feature type="compositionally biased region" description="Low complexity" evidence="8">
    <location>
        <begin position="290"/>
        <end position="312"/>
    </location>
</feature>
<dbReference type="PROSITE" id="PS50866">
    <property type="entry name" value="GOLD"/>
    <property type="match status" value="1"/>
</dbReference>
<dbReference type="OrthoDB" id="5584001at2759"/>
<sequence>MARLSYTAVVTAISLSFILALSFPSCAVQATSLTCNVGPKEKACFHVWNDKPDKKVGFYFAVQQGGAFDIDFDILDPKGESVLKGQEEKQGDFVFSASLVGEYSFCFSNAMSTWADKLLNFEISIENEQTFKHYQASNDAKDKPAKVTEIEKALLGIASSVTKIVRKQKYLRIRENRNFATVTSTESRIFWFASVESCAIVAMACLQVYVVKRFFSVKRGGCINTMSNDDYTHEQSTSKQAQASDLRHVIVERSLGDKKKKSPLSAWDKLRDNVSEFHSSNDHSGAFVGSPASSNISSPSSSRSSTSKPYQSNAIPPHKSKSLNPFMRSSTFDNYMNGSNTSSESRPNITLANTTLVAAQAAGMTNFTRNFRPARHHNGVIYATSTAVQQDIYRLERDLDKILIQLNARSQHASFAESASTLVSTTVAADGSQSSSSTPATTFGKKSVFQRQSVADMFSGSSTPHSDTMTPIKEPFRQEVTRLSFVMTSILESIKKHKAATRLPLTGEILAVLAAPFDRIPLIVADCNQALDIYEYIRGRFTQLDSTEHFEQLMFCCRLLGHGDMKLKKRVLRVLNQQLLPCKENPSFLPSSPTAYHSLVYTLTNALAQLSIQSTTTTHTHSDIRESDVNESSIDLLHLDDQQEVRTDILHIMDTLANGTLIPPIGPVWAQYHTKDSIPVSIAQLCVVEGLLKCIMVGICSQNDPYQGTHEASKADLIERARDILVLQDLLQRYWIEPELDAQPAYFKIIFLISELACETFLMASVEDLRIKTSTVSLLLPLVVDKLSPAKLQNYLANRHTDDTQQMVTSNVIVMLLTLLSICSLEEQPIPPQTSSCSSSNMSSPNLSPRPSVPDFNSDNINLSIIDSQHDAQSIKSFNVNNANDAAMHKTLMTLKGYILEFWKSGYKDFILTGTESMHQDATGERAARAYQNLVFHIDPAMGEEIAKKTLPSLFKRLVDTYPPALPALCSMLYALSKRFRSFFFKPVVSCVASDDEDKVSQLLTLMTVLRRYLSGVQFWMQDAEMINVLLLSDVGVSKKQQREAASSAAAASSQSDTPQLKVNNTPQDAQWGSTTLGQCTVATEFMWAIKELRMKQRDPHRNMEEDEIAKKFLIDLERRLAVFLTAKEKMTAVPMPLRVILCNIFIDIRFFCNTTHRPGWLTRAIDWAVQPIVSTPEHVYHHILPIINPDESPSPNNPHIESTMPLLHTGHLSDIAYMFQRLHSVYLNVVEQLQFEINDAHDYGGSLLKPGTVATADDDGADTSSEEVPRHKRQQVIQSMYPISRSAALSLDLDPPSGSNGNSQDALPAEGPALTLAKYKFENMEEINQHPFGSVFSLLAAVFTTLSSNEFGRLVRPLWERHMDDRKPQSFIPAVFLLMECGEKIPKTMIEVCTHDFYSGDPLRRLAVIQKHSSLSAFRFNVLSQEYIPISNRRRPFRGDGGAFSTPFVPTDLGSNQFTLDEPRWMSKLKNASNFPIELKRQIQELGWDDDDNGEEHEALKKVLTPLALLPSLFLEEEEERMNEDENPGLVAARQNGKAIDISKIITRRKRATTIQSLTISFLSMVDLLNDDYGGASNALRELLEYFLRDDPALFLRAFLSDLGKFKLERHKDMLTRVRYLVSMQHKLPPGFTHILFNYLAGMLKWLMRENKKKKDGLILMTLVHPILAELTLSTNDLSIRDLRKNKIEHLLVSTGRFWFTHEQPADLFPRYLSNNKTPFTVLDIPPEIFSVAMLRISHIQFLTNYLARYPREVYAVKKTLQDYEPTPIPGTKKEPKWTTEETYYPDIYRRKRRETNSYIYKGDEEALYNGPTVADRGDDDYTKEAIRQPSQQKTDTETLSALRARIWLRFVDNLLNGLNKNYNDRDELERILQGVNVIITEHDRDFGILGQALILYTRVVTRFKRLFISNRGYTTFLPALFKVFCEVDCFPQVRSAIIFAWCRFYAVHEESFVFQMLGTLVPTILAAFGKSNELGSWMVDNLFVLMQAMHDPPHLGATSDVLGLQLQVELDDHERSIQERIDAASNPMAIPLSTAILKPLARSVTTPIAPLDINNYNNRSFELGNFVKLFLTIIAYDAGSLRAEQFVKLFRHMMSRFHKLPLLKDLVDEGMAALVDVFAKFSKHAKVALGTANPTASNLGYQGVSSGIDNDTRVPGSGSRTESAQHAYGKQWQQNDKLTVRMEFVLLVHEYLKHDGALSDVCHEKMAFIIRTVMRDYGNIKGITFKTDWLKDYLIDCLHSMADTRNYTKSFKKLLNQINSQYRSQWKTMDASDLYEGLAILLEQGQGKPVNMHDIAGTMNEKFVPFGLTVATRFNWENNTKGFNRFCNSLVRLIIAVMENSTQDVLGEIEQLAPTPGLIAHIIIPICLQYNLQWDSASSSSSSMSGKFRPDPTSNWTRLLNYISRACSQASLMKSKSSGFSLSHLAQSMGQTTNQDGLDAADFPDIKDGKQTPQSVALLFSLSFVAMKIILVRGSNSFNKLTGSWVQVAFFIKSALVFGQTLKFLKPKSGRSTPNMPTTPATGSLSPGGPLSGILSPGIANWTNPSPDGKTAFSFTAPLSTGTIYDFTTWRFLEFVTCYRCPLHVFLKDFIHEKLLDMGGGNSNNRSSMYAPPSPSPRVSMNFGNGSSAYSPPTFTKDANSARWKSWGGGSSLSQPQRGSTTNQSSSIGVIPQLHVQDTDALSIQMPDASPTNGLGLHMPGKPSFSSSSNISSQHIPPVPGSPSLSIHLASEFSDVDGSGLSATAAAGGGGNSSLNSPKQQAKSRPSSSISVPGQMLFNSMNRDNTTSTVLHVLHAESITSIVHVQIAMGFKPALPWMAANKREQLKPWSQRASVAKLASEWQLLLQLYAETDLSLAKTNSHNNNASNTNIANTPLI</sequence>
<feature type="region of interest" description="Disordered" evidence="8">
    <location>
        <begin position="1252"/>
        <end position="1275"/>
    </location>
</feature>
<dbReference type="InterPro" id="IPR016024">
    <property type="entry name" value="ARM-type_fold"/>
</dbReference>
<feature type="signal peptide" evidence="9">
    <location>
        <begin position="1"/>
        <end position="20"/>
    </location>
</feature>
<dbReference type="InterPro" id="IPR009038">
    <property type="entry name" value="GOLD_dom"/>
</dbReference>
<comment type="subcellular location">
    <subcellularLocation>
        <location evidence="7">Endomembrane system</location>
        <topology evidence="7">Single-pass membrane protein</topology>
    </subcellularLocation>
    <subcellularLocation>
        <location evidence="1">Membrane</location>
        <topology evidence="1">Single-pass type I membrane protein</topology>
    </subcellularLocation>
</comment>
<feature type="compositionally biased region" description="Polar residues" evidence="8">
    <location>
        <begin position="2654"/>
        <end position="2670"/>
    </location>
</feature>
<evidence type="ECO:0000256" key="3">
    <source>
        <dbReference type="ARBA" id="ARBA00022692"/>
    </source>
</evidence>
<feature type="region of interest" description="Disordered" evidence="8">
    <location>
        <begin position="2687"/>
        <end position="2725"/>
    </location>
</feature>
<feature type="region of interest" description="Disordered" evidence="8">
    <location>
        <begin position="1046"/>
        <end position="1068"/>
    </location>
</feature>
<feature type="region of interest" description="Disordered" evidence="8">
    <location>
        <begin position="285"/>
        <end position="347"/>
    </location>
</feature>
<dbReference type="SUPFAM" id="SSF48371">
    <property type="entry name" value="ARM repeat"/>
    <property type="match status" value="1"/>
</dbReference>
<dbReference type="Pfam" id="PF20262">
    <property type="entry name" value="UNC80_C"/>
    <property type="match status" value="2"/>
</dbReference>
<feature type="region of interest" description="Disordered" evidence="8">
    <location>
        <begin position="2603"/>
        <end position="2627"/>
    </location>
</feature>
<protein>
    <submittedName>
        <fullName evidence="11">Emp24/gp25L/p24 family protein</fullName>
    </submittedName>
</protein>
<keyword evidence="4 9" id="KW-0732">Signal</keyword>
<keyword evidence="12" id="KW-1185">Reference proteome</keyword>
<feature type="region of interest" description="Disordered" evidence="8">
    <location>
        <begin position="2743"/>
        <end position="2776"/>
    </location>
</feature>
<dbReference type="STRING" id="91626.A0A0C9M3M3"/>
<feature type="compositionally biased region" description="Polar residues" evidence="8">
    <location>
        <begin position="327"/>
        <end position="347"/>
    </location>
</feature>
<dbReference type="InterPro" id="IPR046460">
    <property type="entry name" value="UNC80_C"/>
</dbReference>
<feature type="compositionally biased region" description="Polar residues" evidence="8">
    <location>
        <begin position="2760"/>
        <end position="2776"/>
    </location>
</feature>
<comment type="similarity">
    <text evidence="2">Belongs to the EMP24/GP25L family.</text>
</comment>
<keyword evidence="6" id="KW-0472">Membrane</keyword>
<evidence type="ECO:0000256" key="8">
    <source>
        <dbReference type="SAM" id="MobiDB-lite"/>
    </source>
</evidence>
<evidence type="ECO:0000313" key="11">
    <source>
        <dbReference type="EMBL" id="GAN00679.1"/>
    </source>
</evidence>
<keyword evidence="3" id="KW-0812">Transmembrane</keyword>
<dbReference type="GO" id="GO:0016020">
    <property type="term" value="C:membrane"/>
    <property type="evidence" value="ECO:0007669"/>
    <property type="project" value="UniProtKB-SubCell"/>
</dbReference>
<accession>A0A0C9M3M3</accession>
<feature type="compositionally biased region" description="Low complexity" evidence="8">
    <location>
        <begin position="2706"/>
        <end position="2715"/>
    </location>
</feature>
<proteinExistence type="inferred from homology"/>
<dbReference type="Pfam" id="PF01105">
    <property type="entry name" value="EMP24_GP25L"/>
    <property type="match status" value="1"/>
</dbReference>
<evidence type="ECO:0000256" key="1">
    <source>
        <dbReference type="ARBA" id="ARBA00004479"/>
    </source>
</evidence>
<dbReference type="PANTHER" id="PTHR22811">
    <property type="entry name" value="TRANSMEMBRANE EMP24 DOMAIN-CONTAINING PROTEIN"/>
    <property type="match status" value="1"/>
</dbReference>
<evidence type="ECO:0000256" key="5">
    <source>
        <dbReference type="ARBA" id="ARBA00022989"/>
    </source>
</evidence>
<feature type="domain" description="GOLD" evidence="10">
    <location>
        <begin position="42"/>
        <end position="125"/>
    </location>
</feature>
<evidence type="ECO:0000259" key="10">
    <source>
        <dbReference type="PROSITE" id="PS50866"/>
    </source>
</evidence>
<feature type="region of interest" description="Disordered" evidence="8">
    <location>
        <begin position="2648"/>
        <end position="2671"/>
    </location>
</feature>
<evidence type="ECO:0000256" key="7">
    <source>
        <dbReference type="ARBA" id="ARBA00037847"/>
    </source>
</evidence>
<evidence type="ECO:0000256" key="9">
    <source>
        <dbReference type="SAM" id="SignalP"/>
    </source>
</evidence>
<evidence type="ECO:0000313" key="12">
    <source>
        <dbReference type="Proteomes" id="UP000053815"/>
    </source>
</evidence>
<dbReference type="InterPro" id="IPR036598">
    <property type="entry name" value="GOLD_dom_sf"/>
</dbReference>
<dbReference type="InterPro" id="IPR015720">
    <property type="entry name" value="Emp24-like"/>
</dbReference>
<dbReference type="SUPFAM" id="SSF101576">
    <property type="entry name" value="Supernatant protein factor (SPF), C-terminal domain"/>
    <property type="match status" value="1"/>
</dbReference>
<evidence type="ECO:0000256" key="6">
    <source>
        <dbReference type="ARBA" id="ARBA00023136"/>
    </source>
</evidence>
<dbReference type="SMART" id="SM01190">
    <property type="entry name" value="EMP24_GP25L"/>
    <property type="match status" value="1"/>
</dbReference>
<name>A0A0C9M3M3_9FUNG</name>
<evidence type="ECO:0000256" key="2">
    <source>
        <dbReference type="ARBA" id="ARBA00007104"/>
    </source>
</evidence>
<reference evidence="11" key="1">
    <citation type="submission" date="2014-09" db="EMBL/GenBank/DDBJ databases">
        <title>Draft genome sequence of an oleaginous Mucoromycotina fungus Mucor ambiguus NBRC6742.</title>
        <authorList>
            <person name="Takeda I."/>
            <person name="Yamane N."/>
            <person name="Morita T."/>
            <person name="Tamano K."/>
            <person name="Machida M."/>
            <person name="Baker S."/>
            <person name="Koike H."/>
        </authorList>
    </citation>
    <scope>NUCLEOTIDE SEQUENCE</scope>
    <source>
        <strain evidence="11">NBRC 6742</strain>
    </source>
</reference>
<dbReference type="EMBL" id="DF836290">
    <property type="protein sequence ID" value="GAN00679.1"/>
    <property type="molecule type" value="Genomic_DNA"/>
</dbReference>
<gene>
    <name evidence="11" type="ORF">MAM1_0001c00101</name>
</gene>
<dbReference type="GO" id="GO:0012505">
    <property type="term" value="C:endomembrane system"/>
    <property type="evidence" value="ECO:0007669"/>
    <property type="project" value="UniProtKB-SubCell"/>
</dbReference>
<dbReference type="Proteomes" id="UP000053815">
    <property type="component" value="Unassembled WGS sequence"/>
</dbReference>
<feature type="compositionally biased region" description="Acidic residues" evidence="8">
    <location>
        <begin position="1257"/>
        <end position="1266"/>
    </location>
</feature>
<organism evidence="11">
    <name type="scientific">Mucor ambiguus</name>
    <dbReference type="NCBI Taxonomy" id="91626"/>
    <lineage>
        <taxon>Eukaryota</taxon>
        <taxon>Fungi</taxon>
        <taxon>Fungi incertae sedis</taxon>
        <taxon>Mucoromycota</taxon>
        <taxon>Mucoromycotina</taxon>
        <taxon>Mucoromycetes</taxon>
        <taxon>Mucorales</taxon>
        <taxon>Mucorineae</taxon>
        <taxon>Mucoraceae</taxon>
        <taxon>Mucor</taxon>
    </lineage>
</organism>
<evidence type="ECO:0000256" key="4">
    <source>
        <dbReference type="ARBA" id="ARBA00022729"/>
    </source>
</evidence>
<feature type="compositionally biased region" description="Polar residues" evidence="8">
    <location>
        <begin position="1055"/>
        <end position="1068"/>
    </location>
</feature>
<feature type="chain" id="PRO_5002199542" evidence="9">
    <location>
        <begin position="21"/>
        <end position="2879"/>
    </location>
</feature>
<keyword evidence="5" id="KW-1133">Transmembrane helix</keyword>